<dbReference type="InterPro" id="IPR056436">
    <property type="entry name" value="Znf-C2H2_ZIC1-5/GLI1-3-like"/>
</dbReference>
<name>A0A8C5CJH0_GADMO</name>
<evidence type="ECO:0000256" key="1">
    <source>
        <dbReference type="ARBA" id="ARBA00004123"/>
    </source>
</evidence>
<accession>A0A8C5CJH0</accession>
<feature type="compositionally biased region" description="Low complexity" evidence="9">
    <location>
        <begin position="186"/>
        <end position="200"/>
    </location>
</feature>
<evidence type="ECO:0000256" key="5">
    <source>
        <dbReference type="ARBA" id="ARBA00022771"/>
    </source>
</evidence>
<dbReference type="FunFam" id="3.30.160.60:FF:000031">
    <property type="entry name" value="GLI family zinc finger 3"/>
    <property type="match status" value="1"/>
</dbReference>
<evidence type="ECO:0000256" key="3">
    <source>
        <dbReference type="ARBA" id="ARBA00022723"/>
    </source>
</evidence>
<dbReference type="InterPro" id="IPR013087">
    <property type="entry name" value="Znf_C2H2_type"/>
</dbReference>
<evidence type="ECO:0000313" key="12">
    <source>
        <dbReference type="Proteomes" id="UP000694546"/>
    </source>
</evidence>
<evidence type="ECO:0000313" key="11">
    <source>
        <dbReference type="Ensembl" id="ENSGMOP00000063061.1"/>
    </source>
</evidence>
<feature type="domain" description="C2H2-type" evidence="10">
    <location>
        <begin position="263"/>
        <end position="295"/>
    </location>
</feature>
<comment type="subcellular location">
    <subcellularLocation>
        <location evidence="1">Nucleus</location>
    </subcellularLocation>
</comment>
<dbReference type="Proteomes" id="UP000694546">
    <property type="component" value="Chromosome 8"/>
</dbReference>
<evidence type="ECO:0000256" key="6">
    <source>
        <dbReference type="ARBA" id="ARBA00022833"/>
    </source>
</evidence>
<dbReference type="AlphaFoldDB" id="A0A8C5CJH0"/>
<proteinExistence type="inferred from homology"/>
<evidence type="ECO:0000256" key="7">
    <source>
        <dbReference type="ARBA" id="ARBA00023242"/>
    </source>
</evidence>
<dbReference type="GO" id="GO:0000978">
    <property type="term" value="F:RNA polymerase II cis-regulatory region sequence-specific DNA binding"/>
    <property type="evidence" value="ECO:0007669"/>
    <property type="project" value="TreeGrafter"/>
</dbReference>
<reference evidence="11" key="1">
    <citation type="submission" date="2025-08" db="UniProtKB">
        <authorList>
            <consortium name="Ensembl"/>
        </authorList>
    </citation>
    <scope>IDENTIFICATION</scope>
</reference>
<evidence type="ECO:0000256" key="9">
    <source>
        <dbReference type="SAM" id="MobiDB-lite"/>
    </source>
</evidence>
<feature type="domain" description="C2H2-type" evidence="10">
    <location>
        <begin position="326"/>
        <end position="350"/>
    </location>
</feature>
<dbReference type="InterPro" id="IPR043359">
    <property type="entry name" value="GLI-like"/>
</dbReference>
<feature type="compositionally biased region" description="Basic and acidic residues" evidence="9">
    <location>
        <begin position="68"/>
        <end position="78"/>
    </location>
</feature>
<dbReference type="GeneTree" id="ENSGT00940000159218"/>
<dbReference type="FunFam" id="3.30.160.60:FF:000036">
    <property type="entry name" value="GLI family zinc finger 3"/>
    <property type="match status" value="1"/>
</dbReference>
<keyword evidence="6" id="KW-0862">Zinc</keyword>
<dbReference type="SMART" id="SM00355">
    <property type="entry name" value="ZnF_C2H2"/>
    <property type="match status" value="4"/>
</dbReference>
<keyword evidence="5 8" id="KW-0863">Zinc-finger</keyword>
<dbReference type="FunFam" id="3.30.160.60:FF:000048">
    <property type="entry name" value="GLI family zinc finger 3"/>
    <property type="match status" value="1"/>
</dbReference>
<dbReference type="GO" id="GO:0000981">
    <property type="term" value="F:DNA-binding transcription factor activity, RNA polymerase II-specific"/>
    <property type="evidence" value="ECO:0007669"/>
    <property type="project" value="TreeGrafter"/>
</dbReference>
<keyword evidence="12" id="KW-1185">Reference proteome</keyword>
<dbReference type="PROSITE" id="PS50157">
    <property type="entry name" value="ZINC_FINGER_C2H2_2"/>
    <property type="match status" value="4"/>
</dbReference>
<evidence type="ECO:0000256" key="8">
    <source>
        <dbReference type="PROSITE-ProRule" id="PRU00042"/>
    </source>
</evidence>
<comment type="similarity">
    <text evidence="2">Belongs to the GLI C2H2-type zinc-finger protein family.</text>
</comment>
<feature type="compositionally biased region" description="Basic and acidic residues" evidence="9">
    <location>
        <begin position="130"/>
        <end position="142"/>
    </location>
</feature>
<dbReference type="PANTHER" id="PTHR45718">
    <property type="entry name" value="TRANSCRIPTIONAL ACTIVATOR CUBITUS INTERRUPTUS"/>
    <property type="match status" value="1"/>
</dbReference>
<dbReference type="Ensembl" id="ENSGMOT00000055261.1">
    <property type="protein sequence ID" value="ENSGMOP00000063061.1"/>
    <property type="gene ID" value="ENSGMOG00000031099.1"/>
</dbReference>
<feature type="domain" description="C2H2-type" evidence="10">
    <location>
        <begin position="229"/>
        <end position="259"/>
    </location>
</feature>
<dbReference type="GO" id="GO:0008270">
    <property type="term" value="F:zinc ion binding"/>
    <property type="evidence" value="ECO:0007669"/>
    <property type="project" value="UniProtKB-KW"/>
</dbReference>
<evidence type="ECO:0000256" key="2">
    <source>
        <dbReference type="ARBA" id="ARBA00010831"/>
    </source>
</evidence>
<protein>
    <recommendedName>
        <fullName evidence="10">C2H2-type domain-containing protein</fullName>
    </recommendedName>
</protein>
<dbReference type="PROSITE" id="PS00028">
    <property type="entry name" value="ZINC_FINGER_C2H2_1"/>
    <property type="match status" value="3"/>
</dbReference>
<feature type="compositionally biased region" description="Pro residues" evidence="9">
    <location>
        <begin position="33"/>
        <end position="47"/>
    </location>
</feature>
<evidence type="ECO:0000256" key="4">
    <source>
        <dbReference type="ARBA" id="ARBA00022737"/>
    </source>
</evidence>
<keyword evidence="4" id="KW-0677">Repeat</keyword>
<keyword evidence="3" id="KW-0479">Metal-binding</keyword>
<dbReference type="SUPFAM" id="SSF57667">
    <property type="entry name" value="beta-beta-alpha zinc fingers"/>
    <property type="match status" value="3"/>
</dbReference>
<dbReference type="GO" id="GO:0005634">
    <property type="term" value="C:nucleus"/>
    <property type="evidence" value="ECO:0007669"/>
    <property type="project" value="UniProtKB-SubCell"/>
</dbReference>
<keyword evidence="7" id="KW-0539">Nucleus</keyword>
<feature type="domain" description="C2H2-type" evidence="10">
    <location>
        <begin position="296"/>
        <end position="325"/>
    </location>
</feature>
<evidence type="ECO:0000259" key="10">
    <source>
        <dbReference type="PROSITE" id="PS50157"/>
    </source>
</evidence>
<organism evidence="11 12">
    <name type="scientific">Gadus morhua</name>
    <name type="common">Atlantic cod</name>
    <dbReference type="NCBI Taxonomy" id="8049"/>
    <lineage>
        <taxon>Eukaryota</taxon>
        <taxon>Metazoa</taxon>
        <taxon>Chordata</taxon>
        <taxon>Craniata</taxon>
        <taxon>Vertebrata</taxon>
        <taxon>Euteleostomi</taxon>
        <taxon>Actinopterygii</taxon>
        <taxon>Neopterygii</taxon>
        <taxon>Teleostei</taxon>
        <taxon>Neoteleostei</taxon>
        <taxon>Acanthomorphata</taxon>
        <taxon>Zeiogadaria</taxon>
        <taxon>Gadariae</taxon>
        <taxon>Gadiformes</taxon>
        <taxon>Gadoidei</taxon>
        <taxon>Gadidae</taxon>
        <taxon>Gadus</taxon>
    </lineage>
</organism>
<feature type="region of interest" description="Disordered" evidence="9">
    <location>
        <begin position="1"/>
        <end position="221"/>
    </location>
</feature>
<dbReference type="Pfam" id="PF23561">
    <property type="entry name" value="zf-C2H2_15"/>
    <property type="match status" value="1"/>
</dbReference>
<dbReference type="Pfam" id="PF00096">
    <property type="entry name" value="zf-C2H2"/>
    <property type="match status" value="2"/>
</dbReference>
<dbReference type="FunFam" id="3.30.160.60:FF:000453">
    <property type="entry name" value="GLIS family zinc finger 3"/>
    <property type="match status" value="1"/>
</dbReference>
<dbReference type="InterPro" id="IPR036236">
    <property type="entry name" value="Znf_C2H2_sf"/>
</dbReference>
<dbReference type="PANTHER" id="PTHR45718:SF3">
    <property type="entry name" value="ZINC FINGER PROTEIN GLIS1"/>
    <property type="match status" value="1"/>
</dbReference>
<reference evidence="11" key="2">
    <citation type="submission" date="2025-09" db="UniProtKB">
        <authorList>
            <consortium name="Ensembl"/>
        </authorList>
    </citation>
    <scope>IDENTIFICATION</scope>
</reference>
<sequence>MWPPDLGPSNAQLNLPGFGGGVFEEPEDFFLPPLSPGGPCHPTPPPHLGANPSPARADPDAGPGAPAEPKHGPRRHEGYTWPPAATSCLLGSSPSPGGPAQCFSSPPSHPALTSPLRGFPAAGRGMALAEDPRQRQGPRDDFPPPPIKQEPADRPAPCKAEHFPPACQQRGGPFYQSQRAPPEPGLDPGDPSDGGRSPLRSPRRSGDAPGSHGAAAAAAAAAAEEPEGQLCRWAECSAAYDHQEELVRHIEKAHIDQRKGEEFTCFWAGCVRRHKPFNARYKLLIHMRVHSGEKPNKCMFEGCSKAFSRLENLKIHLRSHTGEKPYVCQHPGCLKAFSNSSDRAKHQRTHLDTVGMHTHTRTQFEAHAHTHAHTHTHTVRNTRAHAHS</sequence>
<dbReference type="Gene3D" id="3.30.160.60">
    <property type="entry name" value="Classic Zinc Finger"/>
    <property type="match status" value="4"/>
</dbReference>
<feature type="compositionally biased region" description="Low complexity" evidence="9">
    <location>
        <begin position="48"/>
        <end position="67"/>
    </location>
</feature>